<evidence type="ECO:0000256" key="2">
    <source>
        <dbReference type="ARBA" id="ARBA00022525"/>
    </source>
</evidence>
<protein>
    <recommendedName>
        <fullName evidence="6">TGF-beta family profile domain-containing protein</fullName>
    </recommendedName>
</protein>
<dbReference type="Proteomes" id="UP000694580">
    <property type="component" value="Chromosome 3"/>
</dbReference>
<dbReference type="GO" id="GO:0005576">
    <property type="term" value="C:extracellular region"/>
    <property type="evidence" value="ECO:0007669"/>
    <property type="project" value="UniProtKB-SubCell"/>
</dbReference>
<accession>A0AAY4EST8</accession>
<gene>
    <name evidence="7" type="primary">gsdf</name>
</gene>
<comment type="similarity">
    <text evidence="3">Belongs to the TGF-beta family.</text>
</comment>
<reference evidence="7 8" key="1">
    <citation type="submission" date="2020-06" db="EMBL/GenBank/DDBJ databases">
        <authorList>
            <consortium name="Wellcome Sanger Institute Data Sharing"/>
        </authorList>
    </citation>
    <scope>NUCLEOTIDE SEQUENCE [LARGE SCALE GENOMIC DNA]</scope>
</reference>
<feature type="domain" description="TGF-beta family profile" evidence="6">
    <location>
        <begin position="83"/>
        <end position="195"/>
    </location>
</feature>
<evidence type="ECO:0000313" key="8">
    <source>
        <dbReference type="Proteomes" id="UP000694580"/>
    </source>
</evidence>
<evidence type="ECO:0000313" key="7">
    <source>
        <dbReference type="Ensembl" id="ENSDCDP00010060291.1"/>
    </source>
</evidence>
<dbReference type="CDD" id="cd19379">
    <property type="entry name" value="TGF_beta_GSDF"/>
    <property type="match status" value="1"/>
</dbReference>
<reference evidence="7" key="2">
    <citation type="submission" date="2025-08" db="UniProtKB">
        <authorList>
            <consortium name="Ensembl"/>
        </authorList>
    </citation>
    <scope>IDENTIFICATION</scope>
</reference>
<dbReference type="GeneTree" id="ENSGT00400000024763"/>
<organism evidence="7 8">
    <name type="scientific">Denticeps clupeoides</name>
    <name type="common">denticle herring</name>
    <dbReference type="NCBI Taxonomy" id="299321"/>
    <lineage>
        <taxon>Eukaryota</taxon>
        <taxon>Metazoa</taxon>
        <taxon>Chordata</taxon>
        <taxon>Craniata</taxon>
        <taxon>Vertebrata</taxon>
        <taxon>Euteleostomi</taxon>
        <taxon>Actinopterygii</taxon>
        <taxon>Neopterygii</taxon>
        <taxon>Teleostei</taxon>
        <taxon>Clupei</taxon>
        <taxon>Clupeiformes</taxon>
        <taxon>Denticipitoidei</taxon>
        <taxon>Denticipitidae</taxon>
        <taxon>Denticeps</taxon>
    </lineage>
</organism>
<dbReference type="SMART" id="SM00204">
    <property type="entry name" value="TGFB"/>
    <property type="match status" value="1"/>
</dbReference>
<comment type="subcellular location">
    <subcellularLocation>
        <location evidence="1">Secreted</location>
    </subcellularLocation>
</comment>
<keyword evidence="8" id="KW-1185">Reference proteome</keyword>
<evidence type="ECO:0000259" key="6">
    <source>
        <dbReference type="PROSITE" id="PS51362"/>
    </source>
</evidence>
<dbReference type="GO" id="GO:0008083">
    <property type="term" value="F:growth factor activity"/>
    <property type="evidence" value="ECO:0007669"/>
    <property type="project" value="UniProtKB-KW"/>
</dbReference>
<keyword evidence="5" id="KW-0732">Signal</keyword>
<evidence type="ECO:0000256" key="4">
    <source>
        <dbReference type="SAM" id="MobiDB-lite"/>
    </source>
</evidence>
<proteinExistence type="inferred from homology"/>
<dbReference type="Pfam" id="PF00019">
    <property type="entry name" value="TGF_beta"/>
    <property type="match status" value="1"/>
</dbReference>
<sequence>MLLMLSVLVALSGCLLGKALHPLESDRCLGEPLQSIRKRILEELNIQQAPQLEGSRMSILREKLKAAFKTNVLFAHVPSEIAEDKPEAPSISNTTELQCCQLSSQIFIKDLGWENWVIYPESFTFTQCSACNPKEDLTSSHCSDQTSSTGTTGATSQVPESLTSTAHYVLPFLYLDDLGSMVISPVRLTRECGCGLGLASQIQPHPPQP</sequence>
<dbReference type="InterPro" id="IPR001839">
    <property type="entry name" value="TGF-b_C"/>
</dbReference>
<evidence type="ECO:0000256" key="1">
    <source>
        <dbReference type="ARBA" id="ARBA00004613"/>
    </source>
</evidence>
<evidence type="ECO:0000256" key="3">
    <source>
        <dbReference type="RuleBase" id="RU000354"/>
    </source>
</evidence>
<name>A0AAY4EST8_9TELE</name>
<dbReference type="PROSITE" id="PS51362">
    <property type="entry name" value="TGF_BETA_2"/>
    <property type="match status" value="1"/>
</dbReference>
<keyword evidence="2" id="KW-0964">Secreted</keyword>
<feature type="compositionally biased region" description="Low complexity" evidence="4">
    <location>
        <begin position="146"/>
        <end position="156"/>
    </location>
</feature>
<evidence type="ECO:0000256" key="5">
    <source>
        <dbReference type="SAM" id="SignalP"/>
    </source>
</evidence>
<reference evidence="7" key="3">
    <citation type="submission" date="2025-09" db="UniProtKB">
        <authorList>
            <consortium name="Ensembl"/>
        </authorList>
    </citation>
    <scope>IDENTIFICATION</scope>
</reference>
<dbReference type="Ensembl" id="ENSDCDT00010071037.1">
    <property type="protein sequence ID" value="ENSDCDP00010060291.1"/>
    <property type="gene ID" value="ENSDCDG00010033542.1"/>
</dbReference>
<dbReference type="SUPFAM" id="SSF57501">
    <property type="entry name" value="Cystine-knot cytokines"/>
    <property type="match status" value="1"/>
</dbReference>
<dbReference type="Gene3D" id="2.10.90.10">
    <property type="entry name" value="Cystine-knot cytokines"/>
    <property type="match status" value="1"/>
</dbReference>
<dbReference type="AlphaFoldDB" id="A0AAY4EST8"/>
<keyword evidence="3" id="KW-0339">Growth factor</keyword>
<feature type="signal peptide" evidence="5">
    <location>
        <begin position="1"/>
        <end position="19"/>
    </location>
</feature>
<feature type="chain" id="PRO_5044298284" description="TGF-beta family profile domain-containing protein" evidence="5">
    <location>
        <begin position="20"/>
        <end position="209"/>
    </location>
</feature>
<dbReference type="InterPro" id="IPR029034">
    <property type="entry name" value="Cystine-knot_cytokine"/>
</dbReference>
<feature type="region of interest" description="Disordered" evidence="4">
    <location>
        <begin position="138"/>
        <end position="158"/>
    </location>
</feature>